<dbReference type="FunFam" id="1.25.40.420:FF:000008">
    <property type="entry name" value="BTB/POZ domain-containing protein POB1"/>
    <property type="match status" value="1"/>
</dbReference>
<evidence type="ECO:0000259" key="4">
    <source>
        <dbReference type="Pfam" id="PF07707"/>
    </source>
</evidence>
<organism evidence="5 6">
    <name type="scientific">Capsicum annuum</name>
    <name type="common">Capsicum pepper</name>
    <dbReference type="NCBI Taxonomy" id="4072"/>
    <lineage>
        <taxon>Eukaryota</taxon>
        <taxon>Viridiplantae</taxon>
        <taxon>Streptophyta</taxon>
        <taxon>Embryophyta</taxon>
        <taxon>Tracheophyta</taxon>
        <taxon>Spermatophyta</taxon>
        <taxon>Magnoliopsida</taxon>
        <taxon>eudicotyledons</taxon>
        <taxon>Gunneridae</taxon>
        <taxon>Pentapetalae</taxon>
        <taxon>asterids</taxon>
        <taxon>lamiids</taxon>
        <taxon>Solanales</taxon>
        <taxon>Solanaceae</taxon>
        <taxon>Solanoideae</taxon>
        <taxon>Capsiceae</taxon>
        <taxon>Capsicum</taxon>
    </lineage>
</organism>
<feature type="domain" description="BACK" evidence="4">
    <location>
        <begin position="100"/>
        <end position="171"/>
    </location>
</feature>
<reference evidence="5 6" key="2">
    <citation type="journal article" date="2017" name="Genome Biol.">
        <title>New reference genome sequences of hot pepper reveal the massive evolution of plant disease-resistance genes by retroduplication.</title>
        <authorList>
            <person name="Kim S."/>
            <person name="Park J."/>
            <person name="Yeom S.I."/>
            <person name="Kim Y.M."/>
            <person name="Seo E."/>
            <person name="Kim K.T."/>
            <person name="Kim M.S."/>
            <person name="Lee J.M."/>
            <person name="Cheong K."/>
            <person name="Shin H.S."/>
            <person name="Kim S.B."/>
            <person name="Han K."/>
            <person name="Lee J."/>
            <person name="Park M."/>
            <person name="Lee H.A."/>
            <person name="Lee H.Y."/>
            <person name="Lee Y."/>
            <person name="Oh S."/>
            <person name="Lee J.H."/>
            <person name="Choi E."/>
            <person name="Choi E."/>
            <person name="Lee S.E."/>
            <person name="Jeon J."/>
            <person name="Kim H."/>
            <person name="Choi G."/>
            <person name="Song H."/>
            <person name="Lee J."/>
            <person name="Lee S.C."/>
            <person name="Kwon J.K."/>
            <person name="Lee H.Y."/>
            <person name="Koo N."/>
            <person name="Hong Y."/>
            <person name="Kim R.W."/>
            <person name="Kang W.H."/>
            <person name="Huh J.H."/>
            <person name="Kang B.C."/>
            <person name="Yang T.J."/>
            <person name="Lee Y.H."/>
            <person name="Bennetzen J.L."/>
            <person name="Choi D."/>
        </authorList>
    </citation>
    <scope>NUCLEOTIDE SEQUENCE [LARGE SCALE GENOMIC DNA]</scope>
    <source>
        <strain evidence="6">cv. CM334</strain>
    </source>
</reference>
<dbReference type="AlphaFoldDB" id="A0A2G2ZYJ7"/>
<evidence type="ECO:0000256" key="2">
    <source>
        <dbReference type="ARBA" id="ARBA00004906"/>
    </source>
</evidence>
<comment type="pathway">
    <text evidence="2">Protein modification; protein ubiquitination.</text>
</comment>
<dbReference type="Proteomes" id="UP000222542">
    <property type="component" value="Unassembled WGS sequence"/>
</dbReference>
<evidence type="ECO:0000256" key="3">
    <source>
        <dbReference type="ARBA" id="ARBA00022786"/>
    </source>
</evidence>
<dbReference type="InterPro" id="IPR011705">
    <property type="entry name" value="BACK"/>
</dbReference>
<dbReference type="PANTHER" id="PTHR46336:SF3">
    <property type="entry name" value="BTB_POZ DOMAIN-CONTAINING PROTEIN POB1"/>
    <property type="match status" value="1"/>
</dbReference>
<accession>A0A2G2ZYJ7</accession>
<evidence type="ECO:0000313" key="6">
    <source>
        <dbReference type="Proteomes" id="UP000222542"/>
    </source>
</evidence>
<dbReference type="GO" id="GO:0010114">
    <property type="term" value="P:response to red light"/>
    <property type="evidence" value="ECO:0000318"/>
    <property type="project" value="GO_Central"/>
</dbReference>
<keyword evidence="6" id="KW-1185">Reference proteome</keyword>
<comment type="function">
    <text evidence="1">May act as a substrate-specific adapter of an E3 ubiquitin-protein ligase complex (CUL3-RBX1-BTB) which mediates the ubiquitination and subsequent proteasomal degradation of target proteins.</text>
</comment>
<protein>
    <submittedName>
        <fullName evidence="5">BTB/POZ domain-containing protein POB1</fullName>
    </submittedName>
</protein>
<gene>
    <name evidence="5" type="ORF">T459_09150</name>
</gene>
<dbReference type="PANTHER" id="PTHR46336">
    <property type="entry name" value="OS02G0260700 PROTEIN"/>
    <property type="match status" value="1"/>
</dbReference>
<dbReference type="STRING" id="4072.A0A2G2ZYJ7"/>
<dbReference type="Pfam" id="PF07707">
    <property type="entry name" value="BACK"/>
    <property type="match status" value="1"/>
</dbReference>
<dbReference type="GO" id="GO:0005634">
    <property type="term" value="C:nucleus"/>
    <property type="evidence" value="ECO:0000318"/>
    <property type="project" value="GO_Central"/>
</dbReference>
<proteinExistence type="predicted"/>
<evidence type="ECO:0000256" key="1">
    <source>
        <dbReference type="ARBA" id="ARBA00002668"/>
    </source>
</evidence>
<dbReference type="EMBL" id="AYRZ02000003">
    <property type="protein sequence ID" value="PHT87044.1"/>
    <property type="molecule type" value="Genomic_DNA"/>
</dbReference>
<dbReference type="Gene3D" id="1.25.40.420">
    <property type="match status" value="1"/>
</dbReference>
<comment type="caution">
    <text evidence="5">The sequence shown here is derived from an EMBL/GenBank/DDBJ whole genome shotgun (WGS) entry which is preliminary data.</text>
</comment>
<evidence type="ECO:0000313" key="5">
    <source>
        <dbReference type="EMBL" id="PHT87044.1"/>
    </source>
</evidence>
<name>A0A2G2ZYJ7_CAPAN</name>
<dbReference type="Gramene" id="PHT87044">
    <property type="protein sequence ID" value="PHT87044"/>
    <property type="gene ID" value="T459_09150"/>
</dbReference>
<sequence length="230" mass="26696">MQFPIHHEYEEFADHRELKCLFCQEAALMELLNFMHSNALTTHTAPTSLDVLMAADKFEVASCMRYYSRLLRLIWIRLLKVLLLKHSVLVIQLIHLDRFQEEVMKLPLAGIEAILSSDNLQVASEDAVYDFVLKWKRAHYPLIDECREILSSRLGHCIHFSFMSCRKLQKVLTCNDFEHEFASKLVVEALFYKVKVPHRQQTQATEESASMSHHFDESSFCGSCLQVSIC</sequence>
<keyword evidence="3" id="KW-0833">Ubl conjugation pathway</keyword>
<dbReference type="InterPro" id="IPR045890">
    <property type="entry name" value="POB1-like"/>
</dbReference>
<reference evidence="5 6" key="1">
    <citation type="journal article" date="2014" name="Nat. Genet.">
        <title>Genome sequence of the hot pepper provides insights into the evolution of pungency in Capsicum species.</title>
        <authorList>
            <person name="Kim S."/>
            <person name="Park M."/>
            <person name="Yeom S.I."/>
            <person name="Kim Y.M."/>
            <person name="Lee J.M."/>
            <person name="Lee H.A."/>
            <person name="Seo E."/>
            <person name="Choi J."/>
            <person name="Cheong K."/>
            <person name="Kim K.T."/>
            <person name="Jung K."/>
            <person name="Lee G.W."/>
            <person name="Oh S.K."/>
            <person name="Bae C."/>
            <person name="Kim S.B."/>
            <person name="Lee H.Y."/>
            <person name="Kim S.Y."/>
            <person name="Kim M.S."/>
            <person name="Kang B.C."/>
            <person name="Jo Y.D."/>
            <person name="Yang H.B."/>
            <person name="Jeong H.J."/>
            <person name="Kang W.H."/>
            <person name="Kwon J.K."/>
            <person name="Shin C."/>
            <person name="Lim J.Y."/>
            <person name="Park J.H."/>
            <person name="Huh J.H."/>
            <person name="Kim J.S."/>
            <person name="Kim B.D."/>
            <person name="Cohen O."/>
            <person name="Paran I."/>
            <person name="Suh M.C."/>
            <person name="Lee S.B."/>
            <person name="Kim Y.K."/>
            <person name="Shin Y."/>
            <person name="Noh S.J."/>
            <person name="Park J."/>
            <person name="Seo Y.S."/>
            <person name="Kwon S.Y."/>
            <person name="Kim H.A."/>
            <person name="Park J.M."/>
            <person name="Kim H.J."/>
            <person name="Choi S.B."/>
            <person name="Bosland P.W."/>
            <person name="Reeves G."/>
            <person name="Jo S.H."/>
            <person name="Lee B.W."/>
            <person name="Cho H.T."/>
            <person name="Choi H.S."/>
            <person name="Lee M.S."/>
            <person name="Yu Y."/>
            <person name="Do Choi Y."/>
            <person name="Park B.S."/>
            <person name="van Deynze A."/>
            <person name="Ashrafi H."/>
            <person name="Hill T."/>
            <person name="Kim W.T."/>
            <person name="Pai H.S."/>
            <person name="Ahn H.K."/>
            <person name="Yeam I."/>
            <person name="Giovannoni J.J."/>
            <person name="Rose J.K."/>
            <person name="Sorensen I."/>
            <person name="Lee S.J."/>
            <person name="Kim R.W."/>
            <person name="Choi I.Y."/>
            <person name="Choi B.S."/>
            <person name="Lim J.S."/>
            <person name="Lee Y.H."/>
            <person name="Choi D."/>
        </authorList>
    </citation>
    <scope>NUCLEOTIDE SEQUENCE [LARGE SCALE GENOMIC DNA]</scope>
    <source>
        <strain evidence="6">cv. CM334</strain>
    </source>
</reference>